<dbReference type="Proteomes" id="UP000785171">
    <property type="component" value="Unassembled WGS sequence"/>
</dbReference>
<feature type="transmembrane region" description="Helical" evidence="3">
    <location>
        <begin position="1289"/>
        <end position="1306"/>
    </location>
</feature>
<feature type="region of interest" description="Disordered" evidence="2">
    <location>
        <begin position="58"/>
        <end position="82"/>
    </location>
</feature>
<feature type="region of interest" description="Disordered" evidence="2">
    <location>
        <begin position="935"/>
        <end position="979"/>
    </location>
</feature>
<evidence type="ECO:0000256" key="3">
    <source>
        <dbReference type="SAM" id="Phobius"/>
    </source>
</evidence>
<sequence>MGSPNSKDDAEKRTTRLSDGSESFTDTGSSQKTFGFDESGAHARTLLVEDHYAVDHPTSIRKSEGGGDKNVQTQVSTSELEDGSVVTTTVVTTVTRERSSTGELVATTELETTTETVTTDGAKSTSVNTEMSSEVIGSAVVEAVTERADDLEGVQTQVFESQLEDGSVVTKTVRTTRRKVVTGGITNTVVEVQTTTETVTTDGTTSTSVSKETKAETGSCLEPKVEITGGANTMEKTGGNLSVDDTFMESGYERKHSSTYGENSEHYKQWHPQFVSYVDSHGKHLENLSTMDIFECSRAFCRENFSEFHEELFNGTTVEESKACWVMMKQLAVHYPMVAVKLLAQDIGKKSMLILDEIWRDVGMDNRSRKEVAVFMLGHSKTDVCQVFDDLLILQNGEVAYYGSAEGAVEYFHEFGYQCASNHRVSQFLLNLVAEQEAKYRILMPTPANSDGTGGHYANSFAVLLKFADDAVLITGGNNFSHQQTIMDSISNSSQPQFINSKTGQKATVKTEVFHSEEVDGSIVTKTVRTTTRTESTTAGELVTTIEVETTTETEATDGTKGTTVATETHEETITEMSEITTSPTIASTADMTVISSTEEVGTDSGESVKTEVFHSEEVDGSIVTKTVRTTTRTESTTAGELVTTIEVETTTETEATDGTKGTTVATETHEETITEMSEITTSPTIASTADMTVISSTEEVGTDSGESVKTEVFHSEEVDGSIVTKTETEETTESTKPTETEETTTSTTFTTETEETEETTESTKPTETEETTTSTTFTTETEETEETTTSTTFTTETEETEETTTSTTFTTETEETEETTTSTTFTTETEETEETTTSTTFTTETEETEETTTSTTFTTEPTETEETTTSTTFTTETEETEETTESTETLKEMTTEMSMTTTTRSESATSTVALTSVERDELLTCMTESLSADNKLSASVKDTTSGSKGDKTSTTQTKKTDGVSAMTSYTTDESHQKEGTRAAAAWGEEAVSSQKVSAKAMNVLKCTQELSLRHGHSLRIAFSELSCTVPISESSTIDVIRGVTGYTEAGVMTAVLGATRTGKAAFLGALAGEVTPTNGKIFYNGHEASTRVRRRATGYCWFGDEHVVTHDTTTVREALCLSAYLRQSHQISESRKLETVESCLELLELKDLADKGINACTAIEVRLVAIGMELAFAPSVLLLDEPTNGLDAEETHRIIRVSLIAWSTLTLGASFSLGAIARASHGNAWRENGCWRREQAWQAYPALAYHVCCSVVELLFVLAITFVAGFATFSLFDFWSVATSSNFSLYWFTLAIFALSQLYLGQWLARMASNDGVAAAAGAGINLLPLLMFVWSWRSSVLGSFTWLLVLLTPQRIALQVLQALVFGMTEDSCVTDIGSAGVEGTLAKSEVPCRELRLIPSDGRYFNEPQLLTVHSYAELEYGAERASVAFRLVGLLAFLVAFRFIAIVALQKRARCRQPRE</sequence>
<feature type="transmembrane region" description="Helical" evidence="3">
    <location>
        <begin position="1247"/>
        <end position="1277"/>
    </location>
</feature>
<dbReference type="GO" id="GO:0005524">
    <property type="term" value="F:ATP binding"/>
    <property type="evidence" value="ECO:0007669"/>
    <property type="project" value="InterPro"/>
</dbReference>
<reference evidence="5" key="2">
    <citation type="submission" date="2020-06" db="EMBL/GenBank/DDBJ databases">
        <authorList>
            <person name="Studholme D.J."/>
        </authorList>
    </citation>
    <scope>NUCLEOTIDE SEQUENCE</scope>
    <source>
        <strain evidence="5">NZFS 2646</strain>
    </source>
</reference>
<feature type="region of interest" description="Disordered" evidence="2">
    <location>
        <begin position="1"/>
        <end position="36"/>
    </location>
</feature>
<dbReference type="EMBL" id="JPWV03000871">
    <property type="protein sequence ID" value="KAG2503024.1"/>
    <property type="molecule type" value="Genomic_DNA"/>
</dbReference>
<feature type="transmembrane region" description="Helical" evidence="3">
    <location>
        <begin position="1204"/>
        <end position="1226"/>
    </location>
</feature>
<feature type="region of interest" description="Disordered" evidence="2">
    <location>
        <begin position="720"/>
        <end position="891"/>
    </location>
</feature>
<reference evidence="5" key="1">
    <citation type="journal article" date="2015" name="Genom Data">
        <title>Genome sequences of six Phytophthora species associated with forests in New Zealand.</title>
        <authorList>
            <person name="Studholme D.J."/>
            <person name="McDougal R.L."/>
            <person name="Sambles C."/>
            <person name="Hansen E."/>
            <person name="Hardy G."/>
            <person name="Grant M."/>
            <person name="Ganley R.J."/>
            <person name="Williams N.M."/>
        </authorList>
    </citation>
    <scope>NUCLEOTIDE SEQUENCE</scope>
    <source>
        <strain evidence="5">NZFS 2646</strain>
    </source>
</reference>
<evidence type="ECO:0000313" key="6">
    <source>
        <dbReference type="Proteomes" id="UP000785171"/>
    </source>
</evidence>
<feature type="compositionally biased region" description="Polar residues" evidence="2">
    <location>
        <begin position="17"/>
        <end position="33"/>
    </location>
</feature>
<feature type="compositionally biased region" description="Basic and acidic residues" evidence="2">
    <location>
        <begin position="1"/>
        <end position="16"/>
    </location>
</feature>
<accession>A0A8T0LJ20</accession>
<evidence type="ECO:0000259" key="4">
    <source>
        <dbReference type="PROSITE" id="PS50893"/>
    </source>
</evidence>
<keyword evidence="1" id="KW-0813">Transport</keyword>
<dbReference type="InterPro" id="IPR003439">
    <property type="entry name" value="ABC_transporter-like_ATP-bd"/>
</dbReference>
<keyword evidence="3" id="KW-0812">Transmembrane</keyword>
<feature type="transmembrane region" description="Helical" evidence="3">
    <location>
        <begin position="1318"/>
        <end position="1338"/>
    </location>
</feature>
<dbReference type="Gene3D" id="3.40.50.300">
    <property type="entry name" value="P-loop containing nucleotide triphosphate hydrolases"/>
    <property type="match status" value="1"/>
</dbReference>
<evidence type="ECO:0000256" key="1">
    <source>
        <dbReference type="ARBA" id="ARBA00022448"/>
    </source>
</evidence>
<comment type="caution">
    <text evidence="5">The sequence shown here is derived from an EMBL/GenBank/DDBJ whole genome shotgun (WGS) entry which is preliminary data.</text>
</comment>
<evidence type="ECO:0000256" key="2">
    <source>
        <dbReference type="SAM" id="MobiDB-lite"/>
    </source>
</evidence>
<dbReference type="GO" id="GO:0016887">
    <property type="term" value="F:ATP hydrolysis activity"/>
    <property type="evidence" value="ECO:0007669"/>
    <property type="project" value="InterPro"/>
</dbReference>
<dbReference type="Pfam" id="PF00005">
    <property type="entry name" value="ABC_tran"/>
    <property type="match status" value="1"/>
</dbReference>
<dbReference type="SUPFAM" id="SSF52540">
    <property type="entry name" value="P-loop containing nucleoside triphosphate hydrolases"/>
    <property type="match status" value="1"/>
</dbReference>
<gene>
    <name evidence="5" type="ORF">JM16_009138</name>
</gene>
<keyword evidence="3" id="KW-1133">Transmembrane helix</keyword>
<feature type="domain" description="ABC transporter" evidence="4">
    <location>
        <begin position="1021"/>
        <end position="1258"/>
    </location>
</feature>
<keyword evidence="3" id="KW-0472">Membrane</keyword>
<protein>
    <recommendedName>
        <fullName evidence="4">ABC transporter domain-containing protein</fullName>
    </recommendedName>
</protein>
<name>A0A8T0LJ20_9STRA</name>
<feature type="compositionally biased region" description="Acidic residues" evidence="2">
    <location>
        <begin position="877"/>
        <end position="886"/>
    </location>
</feature>
<dbReference type="PROSITE" id="PS50893">
    <property type="entry name" value="ABC_TRANSPORTER_2"/>
    <property type="match status" value="1"/>
</dbReference>
<evidence type="ECO:0000313" key="5">
    <source>
        <dbReference type="EMBL" id="KAG2503024.1"/>
    </source>
</evidence>
<dbReference type="InterPro" id="IPR027417">
    <property type="entry name" value="P-loop_NTPase"/>
</dbReference>
<feature type="compositionally biased region" description="Low complexity" evidence="2">
    <location>
        <begin position="942"/>
        <end position="958"/>
    </location>
</feature>
<organism evidence="5 6">
    <name type="scientific">Phytophthora kernoviae</name>
    <dbReference type="NCBI Taxonomy" id="325452"/>
    <lineage>
        <taxon>Eukaryota</taxon>
        <taxon>Sar</taxon>
        <taxon>Stramenopiles</taxon>
        <taxon>Oomycota</taxon>
        <taxon>Peronosporomycetes</taxon>
        <taxon>Peronosporales</taxon>
        <taxon>Peronosporaceae</taxon>
        <taxon>Phytophthora</taxon>
    </lineage>
</organism>
<feature type="transmembrane region" description="Helical" evidence="3">
    <location>
        <begin position="1431"/>
        <end position="1453"/>
    </location>
</feature>
<proteinExistence type="predicted"/>
<feature type="compositionally biased region" description="Low complexity" evidence="2">
    <location>
        <begin position="852"/>
        <end position="876"/>
    </location>
</feature>
<dbReference type="PANTHER" id="PTHR19241">
    <property type="entry name" value="ATP-BINDING CASSETTE TRANSPORTER"/>
    <property type="match status" value="1"/>
</dbReference>